<dbReference type="GO" id="GO:0050660">
    <property type="term" value="F:flavin adenine dinucleotide binding"/>
    <property type="evidence" value="ECO:0007669"/>
    <property type="project" value="InterPro"/>
</dbReference>
<protein>
    <submittedName>
        <fullName evidence="7">Monooxygenase aurF</fullName>
    </submittedName>
</protein>
<dbReference type="GO" id="GO:0050661">
    <property type="term" value="F:NADP binding"/>
    <property type="evidence" value="ECO:0007669"/>
    <property type="project" value="InterPro"/>
</dbReference>
<evidence type="ECO:0000256" key="4">
    <source>
        <dbReference type="ARBA" id="ARBA00022857"/>
    </source>
</evidence>
<dbReference type="Gene3D" id="3.60.130.10">
    <property type="entry name" value="Clavaminate synthase-like"/>
    <property type="match status" value="1"/>
</dbReference>
<evidence type="ECO:0000259" key="6">
    <source>
        <dbReference type="Pfam" id="PF02668"/>
    </source>
</evidence>
<gene>
    <name evidence="7" type="primary">aurF-1</name>
    <name evidence="7" type="ORF">Cob_v011056</name>
</gene>
<dbReference type="PRINTS" id="PR00370">
    <property type="entry name" value="FMOXYGENASE"/>
</dbReference>
<dbReference type="InterPro" id="IPR042098">
    <property type="entry name" value="TauD-like_sf"/>
</dbReference>
<name>A0A484FCB2_COLOR</name>
<evidence type="ECO:0000256" key="5">
    <source>
        <dbReference type="ARBA" id="ARBA00023002"/>
    </source>
</evidence>
<keyword evidence="4" id="KW-0521">NADP</keyword>
<accession>A0A484FCB2</accession>
<dbReference type="Proteomes" id="UP000014480">
    <property type="component" value="Unassembled WGS sequence"/>
</dbReference>
<organism evidence="7 8">
    <name type="scientific">Colletotrichum orbiculare (strain 104-T / ATCC 96160 / CBS 514.97 / LARS 414 / MAFF 240422)</name>
    <name type="common">Cucumber anthracnose fungus</name>
    <name type="synonym">Colletotrichum lagenarium</name>
    <dbReference type="NCBI Taxonomy" id="1213857"/>
    <lineage>
        <taxon>Eukaryota</taxon>
        <taxon>Fungi</taxon>
        <taxon>Dikarya</taxon>
        <taxon>Ascomycota</taxon>
        <taxon>Pezizomycotina</taxon>
        <taxon>Sordariomycetes</taxon>
        <taxon>Hypocreomycetidae</taxon>
        <taxon>Glomerellales</taxon>
        <taxon>Glomerellaceae</taxon>
        <taxon>Colletotrichum</taxon>
        <taxon>Colletotrichum orbiculare species complex</taxon>
    </lineage>
</organism>
<keyword evidence="8" id="KW-1185">Reference proteome</keyword>
<dbReference type="Pfam" id="PF00743">
    <property type="entry name" value="FMO-like"/>
    <property type="match status" value="1"/>
</dbReference>
<reference evidence="8" key="2">
    <citation type="journal article" date="2019" name="Mol. Plant Microbe Interact.">
        <title>Genome sequence resources for four phytopathogenic fungi from the Colletotrichum orbiculare species complex.</title>
        <authorList>
            <person name="Gan P."/>
            <person name="Tsushima A."/>
            <person name="Narusaka M."/>
            <person name="Narusaka Y."/>
            <person name="Takano Y."/>
            <person name="Kubo Y."/>
            <person name="Shirasu K."/>
        </authorList>
    </citation>
    <scope>GENOME REANNOTATION</scope>
    <source>
        <strain evidence="8">104-T / ATCC 96160 / CBS 514.97 / LARS 414 / MAFF 240422</strain>
    </source>
</reference>
<dbReference type="OrthoDB" id="272271at2759"/>
<evidence type="ECO:0000256" key="2">
    <source>
        <dbReference type="ARBA" id="ARBA00022630"/>
    </source>
</evidence>
<dbReference type="EMBL" id="AMCV02000037">
    <property type="protein sequence ID" value="TDZ15989.1"/>
    <property type="molecule type" value="Genomic_DNA"/>
</dbReference>
<dbReference type="Gene3D" id="3.50.50.60">
    <property type="entry name" value="FAD/NAD(P)-binding domain"/>
    <property type="match status" value="3"/>
</dbReference>
<evidence type="ECO:0000313" key="7">
    <source>
        <dbReference type="EMBL" id="TDZ15989.1"/>
    </source>
</evidence>
<evidence type="ECO:0000313" key="8">
    <source>
        <dbReference type="Proteomes" id="UP000014480"/>
    </source>
</evidence>
<dbReference type="SUPFAM" id="SSF51905">
    <property type="entry name" value="FAD/NAD(P)-binding domain"/>
    <property type="match status" value="1"/>
</dbReference>
<dbReference type="InterPro" id="IPR000960">
    <property type="entry name" value="Flavin_mOase"/>
</dbReference>
<sequence>MASNGSRAELGSRIGIVGGGILGLLALKNLKEQGLEPTLLEQNEFIGGAWHYTPRTDQTSALPMTSLNTSSQSCHFTDFPFPKGSATHPRSGEVEKYIEAYAREFDLLRHVQFSTKATRIKRDDANGKWDVYSVSTKPGVEDAGEKRQTFDRVVVATGMLTKPVEVKLRGIDKFEGETIHSQKFKDPSKYEDKNVLVVGIGATGADAQSFLRKSKARSVYLSHRGQYYLMPKMVEGKAFDHSMTRRALTIIRGLGDLWPKACAMVFKMALISARRKAWPWLDKHPSFTAPRVLDGIEHRIPIVSQDLPDNLRDGSTQAVAGVREISGPKSVTLTDGTVLEDIDAIIICSGYHYDFSLVEGAGNPTNPDNAPDHYRRIDAAKHKDPHDAFPRLYRGVYSEQYPESLAFLGHFLVMKPPFVLYDLVSMALASVWSGNAPFPTDEEIKQDIDRHYDVVVDTLNRGNMPHMGARIFGSDTYNWLNETAGTGVTERLGCFSREAWKLWWDDRKFYNMLMDGVDSPAVYRLFDTGRGRKPWPGAREHIIKNNEVVKEMGEKWKREQKKTEGFDNAIAVIAPRIRDISDMATVTIARPVQPDIQYAPDREKWQARVARRAQEPNLPETIPSGLPAQFKSDLVWEGSTLANEYDWTYVLNTEQLDELDTALAHFKSLNLPLGFITQDTFPLPKLHSELRKLSYELHNGHGFFVIRGLRVDEHTREENIIIYAGLSSHIAPQRGRQDRQYDGKPADVVLTHIKDLTLTKERGQIGSPAYTADKQVFHTDAGDIVSLFALSTAAEGGTSKLASIARVYNEIASTRPDLIHTLTQDWQFEVFGTPQKSFTSRPLVHYQPATSTTPERLAVQYARRYFVGYGALPRSQEIPPISEAQAEALDTLHFLGEKYAVNLDFQKGDIQYANNMGIFHARDGFTDTQEQQRHLLRQWLRDPEYAWETPGPLKERWAQLYEGITPEAQVFPLEPFIRSEGNKSKGRE</sequence>
<dbReference type="PANTHER" id="PTHR23023">
    <property type="entry name" value="DIMETHYLANILINE MONOOXYGENASE"/>
    <property type="match status" value="1"/>
</dbReference>
<dbReference type="SUPFAM" id="SSF51197">
    <property type="entry name" value="Clavaminate synthase-like"/>
    <property type="match status" value="1"/>
</dbReference>
<keyword evidence="3" id="KW-0274">FAD</keyword>
<dbReference type="InterPro" id="IPR003819">
    <property type="entry name" value="TauD/TfdA-like"/>
</dbReference>
<proteinExistence type="inferred from homology"/>
<comment type="caution">
    <text evidence="7">The sequence shown here is derived from an EMBL/GenBank/DDBJ whole genome shotgun (WGS) entry which is preliminary data.</text>
</comment>
<dbReference type="FunFam" id="3.60.130.10:FF:000011">
    <property type="entry name" value="Taurine catabolism dioxygenase TauD"/>
    <property type="match status" value="1"/>
</dbReference>
<keyword evidence="5" id="KW-0560">Oxidoreductase</keyword>
<dbReference type="InterPro" id="IPR036188">
    <property type="entry name" value="FAD/NAD-bd_sf"/>
</dbReference>
<feature type="domain" description="TauD/TfdA-like" evidence="6">
    <location>
        <begin position="673"/>
        <end position="939"/>
    </location>
</feature>
<dbReference type="Pfam" id="PF02668">
    <property type="entry name" value="TauD"/>
    <property type="match status" value="1"/>
</dbReference>
<evidence type="ECO:0000256" key="1">
    <source>
        <dbReference type="ARBA" id="ARBA00009183"/>
    </source>
</evidence>
<keyword evidence="7" id="KW-0503">Monooxygenase</keyword>
<dbReference type="InterPro" id="IPR050346">
    <property type="entry name" value="FMO-like"/>
</dbReference>
<dbReference type="GO" id="GO:0004499">
    <property type="term" value="F:N,N-dimethylaniline monooxygenase activity"/>
    <property type="evidence" value="ECO:0007669"/>
    <property type="project" value="InterPro"/>
</dbReference>
<dbReference type="AlphaFoldDB" id="A0A484FCB2"/>
<dbReference type="InterPro" id="IPR020946">
    <property type="entry name" value="Flavin_mOase-like"/>
</dbReference>
<keyword evidence="2" id="KW-0285">Flavoprotein</keyword>
<reference evidence="8" key="1">
    <citation type="journal article" date="2013" name="New Phytol.">
        <title>Comparative genomic and transcriptomic analyses reveal the hemibiotrophic stage shift of Colletotrichum fungi.</title>
        <authorList>
            <person name="Gan P."/>
            <person name="Ikeda K."/>
            <person name="Irieda H."/>
            <person name="Narusaka M."/>
            <person name="O'Connell R.J."/>
            <person name="Narusaka Y."/>
            <person name="Takano Y."/>
            <person name="Kubo Y."/>
            <person name="Shirasu K."/>
        </authorList>
    </citation>
    <scope>NUCLEOTIDE SEQUENCE [LARGE SCALE GENOMIC DNA]</scope>
    <source>
        <strain evidence="8">104-T / ATCC 96160 / CBS 514.97 / LARS 414 / MAFF 240422</strain>
    </source>
</reference>
<evidence type="ECO:0000256" key="3">
    <source>
        <dbReference type="ARBA" id="ARBA00022827"/>
    </source>
</evidence>
<comment type="similarity">
    <text evidence="1">Belongs to the FMO family.</text>
</comment>